<evidence type="ECO:0000313" key="3">
    <source>
        <dbReference type="EMBL" id="PIZ70838.1"/>
    </source>
</evidence>
<dbReference type="AlphaFoldDB" id="A0A2M7UHZ0"/>
<evidence type="ECO:0000259" key="2">
    <source>
        <dbReference type="Pfam" id="PF13529"/>
    </source>
</evidence>
<dbReference type="InterPro" id="IPR039564">
    <property type="entry name" value="Peptidase_C39-like"/>
</dbReference>
<protein>
    <recommendedName>
        <fullName evidence="2">Peptidase C39-like domain-containing protein</fullName>
    </recommendedName>
</protein>
<gene>
    <name evidence="3" type="ORF">COY09_02075</name>
</gene>
<name>A0A2M7UHZ0_9BACT</name>
<feature type="coiled-coil region" evidence="1">
    <location>
        <begin position="162"/>
        <end position="270"/>
    </location>
</feature>
<organism evidence="3 4">
    <name type="scientific">Candidatus Portnoybacteria bacterium CG_4_10_14_0_2_um_filter_39_11</name>
    <dbReference type="NCBI Taxonomy" id="1974797"/>
    <lineage>
        <taxon>Bacteria</taxon>
        <taxon>Candidatus Portnoyibacteriota</taxon>
    </lineage>
</organism>
<dbReference type="EMBL" id="PFOI01000034">
    <property type="protein sequence ID" value="PIZ70838.1"/>
    <property type="molecule type" value="Genomic_DNA"/>
</dbReference>
<dbReference type="Gene3D" id="6.10.250.3150">
    <property type="match status" value="1"/>
</dbReference>
<reference evidence="4" key="1">
    <citation type="submission" date="2017-09" db="EMBL/GenBank/DDBJ databases">
        <title>Depth-based differentiation of microbial function through sediment-hosted aquifers and enrichment of novel symbionts in the deep terrestrial subsurface.</title>
        <authorList>
            <person name="Probst A.J."/>
            <person name="Ladd B."/>
            <person name="Jarett J.K."/>
            <person name="Geller-Mcgrath D.E."/>
            <person name="Sieber C.M.K."/>
            <person name="Emerson J.B."/>
            <person name="Anantharaman K."/>
            <person name="Thomas B.C."/>
            <person name="Malmstrom R."/>
            <person name="Stieglmeier M."/>
            <person name="Klingl A."/>
            <person name="Woyke T."/>
            <person name="Ryan C.M."/>
            <person name="Banfield J.F."/>
        </authorList>
    </citation>
    <scope>NUCLEOTIDE SEQUENCE [LARGE SCALE GENOMIC DNA]</scope>
</reference>
<accession>A0A2M7UHZ0</accession>
<dbReference type="Proteomes" id="UP000231071">
    <property type="component" value="Unassembled WGS sequence"/>
</dbReference>
<sequence>MKNAYFNKFSIITSLILVVVLSNVLFKSRVGYASLVNEIDQQIQGVFSEQQKLEIQAQKYRALTEAKRKEIKSLNQELGLMQAEIDEIDNQIDLTTNKINQTNLELLKTQYDIEQKQAVINLQKQALSAMLRETYQTEQVNLLEIILQSDSLSDFFSSLVYLDTLQRAAKEAVGELQDVKQRLDVYFQDQDRQKKQLEIDKQSLASDKGQVQNQKLTREDLLVTTSGQEKEYQKILDQIEVQKKQILGDIDRLRQDRSQELARLEAGQQKPKEGIGSESWYFNQTNPEWGTTRIGLSRSLLKDYGCAVTSVAMVFKYYGADIDPGRLANQKIFWYNLIMWPDRWQGVELVLNTKHQGVDWSRIDQELETNHPVIIYIQAVGRGSGHYVVIHHKASDGRYVVHDPYWGPNLYLGSSEALLAKLYNTTTKIDQMIIYH</sequence>
<proteinExistence type="predicted"/>
<feature type="domain" description="Peptidase C39-like" evidence="2">
    <location>
        <begin position="281"/>
        <end position="405"/>
    </location>
</feature>
<evidence type="ECO:0000313" key="4">
    <source>
        <dbReference type="Proteomes" id="UP000231071"/>
    </source>
</evidence>
<evidence type="ECO:0000256" key="1">
    <source>
        <dbReference type="SAM" id="Coils"/>
    </source>
</evidence>
<keyword evidence="1" id="KW-0175">Coiled coil</keyword>
<comment type="caution">
    <text evidence="3">The sequence shown here is derived from an EMBL/GenBank/DDBJ whole genome shotgun (WGS) entry which is preliminary data.</text>
</comment>
<dbReference type="Gene3D" id="3.90.70.10">
    <property type="entry name" value="Cysteine proteinases"/>
    <property type="match status" value="1"/>
</dbReference>
<feature type="coiled-coil region" evidence="1">
    <location>
        <begin position="57"/>
        <end position="105"/>
    </location>
</feature>
<dbReference type="Pfam" id="PF13529">
    <property type="entry name" value="Peptidase_C39_2"/>
    <property type="match status" value="1"/>
</dbReference>